<dbReference type="PANTHER" id="PTHR48063:SF98">
    <property type="entry name" value="LRR RECEPTOR-LIKE SERINE_THREONINE-PROTEIN KINASE FLS2"/>
    <property type="match status" value="1"/>
</dbReference>
<dbReference type="InterPro" id="IPR032675">
    <property type="entry name" value="LRR_dom_sf"/>
</dbReference>
<evidence type="ECO:0000256" key="4">
    <source>
        <dbReference type="ARBA" id="ARBA00022989"/>
    </source>
</evidence>
<dbReference type="PRINTS" id="PR00019">
    <property type="entry name" value="LEURICHRPT"/>
</dbReference>
<keyword evidence="7" id="KW-0325">Glycoprotein</keyword>
<evidence type="ECO:0000256" key="6">
    <source>
        <dbReference type="ARBA" id="ARBA00023170"/>
    </source>
</evidence>
<dbReference type="EMBL" id="QZWG01000015">
    <property type="protein sequence ID" value="RZB64971.1"/>
    <property type="molecule type" value="Genomic_DNA"/>
</dbReference>
<evidence type="ECO:0000256" key="1">
    <source>
        <dbReference type="ARBA" id="ARBA00004479"/>
    </source>
</evidence>
<dbReference type="PANTHER" id="PTHR48063">
    <property type="entry name" value="LRR RECEPTOR-LIKE KINASE"/>
    <property type="match status" value="1"/>
</dbReference>
<evidence type="ECO:0000256" key="5">
    <source>
        <dbReference type="ARBA" id="ARBA00023136"/>
    </source>
</evidence>
<keyword evidence="5 8" id="KW-0472">Membrane</keyword>
<keyword evidence="10" id="KW-1185">Reference proteome</keyword>
<comment type="subcellular location">
    <subcellularLocation>
        <location evidence="1">Membrane</location>
        <topology evidence="1">Single-pass type I membrane protein</topology>
    </subcellularLocation>
</comment>
<proteinExistence type="predicted"/>
<evidence type="ECO:0000313" key="10">
    <source>
        <dbReference type="Proteomes" id="UP000289340"/>
    </source>
</evidence>
<evidence type="ECO:0000256" key="2">
    <source>
        <dbReference type="ARBA" id="ARBA00022692"/>
    </source>
</evidence>
<evidence type="ECO:0000256" key="3">
    <source>
        <dbReference type="ARBA" id="ARBA00022729"/>
    </source>
</evidence>
<accession>A0A445GUJ8</accession>
<dbReference type="GO" id="GO:0016020">
    <property type="term" value="C:membrane"/>
    <property type="evidence" value="ECO:0007669"/>
    <property type="project" value="UniProtKB-SubCell"/>
</dbReference>
<dbReference type="Pfam" id="PF00560">
    <property type="entry name" value="LRR_1"/>
    <property type="match status" value="3"/>
</dbReference>
<sequence length="316" mass="34911">MGPSFSTSRHLFGLCEKQTSCMAIHTEFSERYNNLTGKIPHSMGSLPNLRFLYLESNKFGGEVPSSLKNCKNLTILGLGHNNLSGVIPSWLGQNVKGLKLRFNQFSGNVPTQLCQLHSVMVMDFASNRLSGPIPNCLHNITAMLSSNASTREVGYTTHFAGFSIPITCSITILIKGNELEIFNLMNIFDLSSNNLSGTVPLEMYMLTGLKSLNLSHNHLMGTIPQEGPNLGSTNLSYIGNLDLCGPPLTKIYPKDEKSDNTKSMVEEDDDDKYEVYSWFYMGLGIGFAVGFLGVLGIIFFNSRCRHAYFCTECITL</sequence>
<evidence type="ECO:0000313" key="9">
    <source>
        <dbReference type="EMBL" id="RZB64971.1"/>
    </source>
</evidence>
<keyword evidence="4 8" id="KW-1133">Transmembrane helix</keyword>
<dbReference type="Gene3D" id="3.80.10.10">
    <property type="entry name" value="Ribonuclease Inhibitor"/>
    <property type="match status" value="1"/>
</dbReference>
<evidence type="ECO:0000256" key="7">
    <source>
        <dbReference type="ARBA" id="ARBA00023180"/>
    </source>
</evidence>
<keyword evidence="3" id="KW-0732">Signal</keyword>
<dbReference type="InterPro" id="IPR046956">
    <property type="entry name" value="RLP23-like"/>
</dbReference>
<evidence type="ECO:0000256" key="8">
    <source>
        <dbReference type="SAM" id="Phobius"/>
    </source>
</evidence>
<feature type="transmembrane region" description="Helical" evidence="8">
    <location>
        <begin position="278"/>
        <end position="300"/>
    </location>
</feature>
<protein>
    <submittedName>
        <fullName evidence="9">Receptor-like protein EIX2</fullName>
    </submittedName>
</protein>
<dbReference type="InterPro" id="IPR001611">
    <property type="entry name" value="Leu-rich_rpt"/>
</dbReference>
<dbReference type="SUPFAM" id="SSF52058">
    <property type="entry name" value="L domain-like"/>
    <property type="match status" value="1"/>
</dbReference>
<organism evidence="9 10">
    <name type="scientific">Glycine soja</name>
    <name type="common">Wild soybean</name>
    <dbReference type="NCBI Taxonomy" id="3848"/>
    <lineage>
        <taxon>Eukaryota</taxon>
        <taxon>Viridiplantae</taxon>
        <taxon>Streptophyta</taxon>
        <taxon>Embryophyta</taxon>
        <taxon>Tracheophyta</taxon>
        <taxon>Spermatophyta</taxon>
        <taxon>Magnoliopsida</taxon>
        <taxon>eudicotyledons</taxon>
        <taxon>Gunneridae</taxon>
        <taxon>Pentapetalae</taxon>
        <taxon>rosids</taxon>
        <taxon>fabids</taxon>
        <taxon>Fabales</taxon>
        <taxon>Fabaceae</taxon>
        <taxon>Papilionoideae</taxon>
        <taxon>50 kb inversion clade</taxon>
        <taxon>NPAAA clade</taxon>
        <taxon>indigoferoid/millettioid clade</taxon>
        <taxon>Phaseoleae</taxon>
        <taxon>Glycine</taxon>
        <taxon>Glycine subgen. Soja</taxon>
    </lineage>
</organism>
<comment type="caution">
    <text evidence="9">The sequence shown here is derived from an EMBL/GenBank/DDBJ whole genome shotgun (WGS) entry which is preliminary data.</text>
</comment>
<keyword evidence="2 8" id="KW-0812">Transmembrane</keyword>
<name>A0A445GUJ8_GLYSO</name>
<dbReference type="AlphaFoldDB" id="A0A445GUJ8"/>
<reference evidence="9 10" key="1">
    <citation type="submission" date="2018-09" db="EMBL/GenBank/DDBJ databases">
        <title>A high-quality reference genome of wild soybean provides a powerful tool to mine soybean genomes.</title>
        <authorList>
            <person name="Xie M."/>
            <person name="Chung C.Y.L."/>
            <person name="Li M.-W."/>
            <person name="Wong F.-L."/>
            <person name="Chan T.-F."/>
            <person name="Lam H.-M."/>
        </authorList>
    </citation>
    <scope>NUCLEOTIDE SEQUENCE [LARGE SCALE GENOMIC DNA]</scope>
    <source>
        <strain evidence="10">cv. W05</strain>
        <tissue evidence="9">Hypocotyl of etiolated seedlings</tissue>
    </source>
</reference>
<gene>
    <name evidence="9" type="ORF">D0Y65_041147</name>
</gene>
<dbReference type="Proteomes" id="UP000289340">
    <property type="component" value="Chromosome 15"/>
</dbReference>
<keyword evidence="6 9" id="KW-0675">Receptor</keyword>